<protein>
    <submittedName>
        <fullName evidence="1">DUF885 domain-containing protein</fullName>
    </submittedName>
</protein>
<evidence type="ECO:0000313" key="1">
    <source>
        <dbReference type="EMBL" id="MFD1832914.1"/>
    </source>
</evidence>
<keyword evidence="2" id="KW-1185">Reference proteome</keyword>
<accession>A0ABW4PRR9</accession>
<dbReference type="InterPro" id="IPR010281">
    <property type="entry name" value="DUF885"/>
</dbReference>
<dbReference type="PANTHER" id="PTHR33361">
    <property type="entry name" value="GLR0591 PROTEIN"/>
    <property type="match status" value="1"/>
</dbReference>
<dbReference type="Proteomes" id="UP001597365">
    <property type="component" value="Unassembled WGS sequence"/>
</dbReference>
<dbReference type="EMBL" id="JBHUFU010000021">
    <property type="protein sequence ID" value="MFD1832914.1"/>
    <property type="molecule type" value="Genomic_DNA"/>
</dbReference>
<comment type="caution">
    <text evidence="1">The sequence shown here is derived from an EMBL/GenBank/DDBJ whole genome shotgun (WGS) entry which is preliminary data.</text>
</comment>
<gene>
    <name evidence="1" type="ORF">ACFSJS_25190</name>
</gene>
<reference evidence="2" key="1">
    <citation type="journal article" date="2019" name="Int. J. Syst. Evol. Microbiol.">
        <title>The Global Catalogue of Microorganisms (GCM) 10K type strain sequencing project: providing services to taxonomists for standard genome sequencing and annotation.</title>
        <authorList>
            <consortium name="The Broad Institute Genomics Platform"/>
            <consortium name="The Broad Institute Genome Sequencing Center for Infectious Disease"/>
            <person name="Wu L."/>
            <person name="Ma J."/>
        </authorList>
    </citation>
    <scope>NUCLEOTIDE SEQUENCE [LARGE SCALE GENOMIC DNA]</scope>
    <source>
        <strain evidence="2">CGMCC 4.7455</strain>
    </source>
</reference>
<dbReference type="RefSeq" id="WP_380904282.1">
    <property type="nucleotide sequence ID" value="NZ_JBHUFU010000021.1"/>
</dbReference>
<sequence length="576" mass="63613">MRWRHVGDDISAGSRAVRDVADAHVTELARVEPGIATWLGVPEGRDEMPDLSPEGRARMDDVFRATLADLDRAEQTATGPVPAEERRCGRLLRERLEADLAVSADDEYLREIVNVYGLQQRAQDVFQLMPTKTADDWTAVARRMSLVPRMLDGFQESLTRGLAKNTFVAAPRQVRVIADQLDAWVRDRDGLGWYAGFCADADVPPALRAALDTAAAQAVAALAGLRDWIRADYLPATDARPDGVGADRYRTWARFWTGADLDLRETYAWAWEEYRRIRAEMRAEAGVVLPGATAREAMRHLDLHGEAVDGAEAVRLRLQGWMDEAIDVLDGTYFELAPPVRVVEAAIAPTGTGSAAYYTPPSVDFSRPGRTWLPTQGRTRFPLWSLRSVWNHEGVPGHHLQLAQWRYLGTRLSTYQSALASIDACTEGWAMYAERLMDELGHLRASGERLGFLDWQMLRSVRVLVDIGVHLSLDIPADAPVAAGLTWTPGLAREFLALHSGQPAEFVDSEIGRYLGLPGQAISYKLGEKAWLDGRAAARAAHASRGGQLDLKSWHTAALSLGPLGLDDLQDELARL</sequence>
<dbReference type="Pfam" id="PF05960">
    <property type="entry name" value="DUF885"/>
    <property type="match status" value="1"/>
</dbReference>
<dbReference type="PANTHER" id="PTHR33361:SF2">
    <property type="entry name" value="DUF885 DOMAIN-CONTAINING PROTEIN"/>
    <property type="match status" value="1"/>
</dbReference>
<organism evidence="1 2">
    <name type="scientific">Streptomyces desertarenae</name>
    <dbReference type="NCBI Taxonomy" id="2666184"/>
    <lineage>
        <taxon>Bacteria</taxon>
        <taxon>Bacillati</taxon>
        <taxon>Actinomycetota</taxon>
        <taxon>Actinomycetes</taxon>
        <taxon>Kitasatosporales</taxon>
        <taxon>Streptomycetaceae</taxon>
        <taxon>Streptomyces</taxon>
    </lineage>
</organism>
<name>A0ABW4PRR9_9ACTN</name>
<proteinExistence type="predicted"/>
<evidence type="ECO:0000313" key="2">
    <source>
        <dbReference type="Proteomes" id="UP001597365"/>
    </source>
</evidence>